<comment type="caution">
    <text evidence="2">The sequence shown here is derived from an EMBL/GenBank/DDBJ whole genome shotgun (WGS) entry which is preliminary data.</text>
</comment>
<organism evidence="2 5">
    <name type="scientific">Pseudidiomarina terrestris</name>
    <dbReference type="NCBI Taxonomy" id="2820060"/>
    <lineage>
        <taxon>Bacteria</taxon>
        <taxon>Pseudomonadati</taxon>
        <taxon>Pseudomonadota</taxon>
        <taxon>Gammaproteobacteria</taxon>
        <taxon>Alteromonadales</taxon>
        <taxon>Idiomarinaceae</taxon>
        <taxon>Pseudidiomarina</taxon>
    </lineage>
</organism>
<proteinExistence type="predicted"/>
<protein>
    <submittedName>
        <fullName evidence="2">WYL domain-containing protein</fullName>
    </submittedName>
</protein>
<dbReference type="Proteomes" id="UP001169492">
    <property type="component" value="Unassembled WGS sequence"/>
</dbReference>
<feature type="domain" description="WCX" evidence="1">
    <location>
        <begin position="99"/>
        <end position="172"/>
    </location>
</feature>
<dbReference type="AlphaFoldDB" id="A0AAW7R1Z6"/>
<dbReference type="InterPro" id="IPR051534">
    <property type="entry name" value="CBASS_pafABC_assoc_protein"/>
</dbReference>
<dbReference type="PANTHER" id="PTHR34580">
    <property type="match status" value="1"/>
</dbReference>
<evidence type="ECO:0000313" key="5">
    <source>
        <dbReference type="Proteomes" id="UP001169492"/>
    </source>
</evidence>
<dbReference type="PANTHER" id="PTHR34580:SF3">
    <property type="entry name" value="PROTEIN PAFB"/>
    <property type="match status" value="1"/>
</dbReference>
<keyword evidence="4" id="KW-1185">Reference proteome</keyword>
<name>A0AAW7R1Z6_9GAMM</name>
<dbReference type="EMBL" id="JAGGJC010000002">
    <property type="protein sequence ID" value="MDN7129543.1"/>
    <property type="molecule type" value="Genomic_DNA"/>
</dbReference>
<reference evidence="4 5" key="1">
    <citation type="submission" date="2021-03" db="EMBL/GenBank/DDBJ databases">
        <title>Pseudidiomarina terrestris, a new bacterium isolated from saline soil.</title>
        <authorList>
            <person name="Galisteo C."/>
            <person name="De La Haba R."/>
            <person name="Sanchez-Porro C."/>
            <person name="Ventosa A."/>
        </authorList>
    </citation>
    <scope>NUCLEOTIDE SEQUENCE [LARGE SCALE GENOMIC DNA]</scope>
    <source>
        <strain evidence="2 5">1APP75-32.1</strain>
        <strain evidence="4">1APR75-15</strain>
        <strain evidence="3">1ASR75-15</strain>
    </source>
</reference>
<evidence type="ECO:0000259" key="1">
    <source>
        <dbReference type="Pfam" id="PF25583"/>
    </source>
</evidence>
<evidence type="ECO:0000313" key="3">
    <source>
        <dbReference type="EMBL" id="MDN7129543.1"/>
    </source>
</evidence>
<gene>
    <name evidence="2" type="ORF">J6I90_08805</name>
    <name evidence="3" type="ORF">J6I92_06645</name>
</gene>
<dbReference type="InterPro" id="IPR057727">
    <property type="entry name" value="WCX_dom"/>
</dbReference>
<dbReference type="RefSeq" id="WP_301721193.1">
    <property type="nucleotide sequence ID" value="NZ_JAGGJB010000004.1"/>
</dbReference>
<accession>A0AAW7R1Z6</accession>
<sequence length="179" mass="20433">MQTVLRYLLMLRHIPRQPQKIDVNTLRERLIEQGIDVSIRTIQRNLIELSEVFPLTTDERGKPYGWSLLPDAPLLPLLAPTQVHRVASAGDKILAGMAQIELRCAPEIRKQLEAYPLNGTQQLNSEDERLLLTAKTELTDELIVWILSYGAKVEVLAPQELRDKVAEQAAAMHQYYQQQ</sequence>
<evidence type="ECO:0000313" key="2">
    <source>
        <dbReference type="EMBL" id="MDN7124982.1"/>
    </source>
</evidence>
<dbReference type="Pfam" id="PF25583">
    <property type="entry name" value="WCX"/>
    <property type="match status" value="1"/>
</dbReference>
<dbReference type="Proteomes" id="UP001169491">
    <property type="component" value="Unassembled WGS sequence"/>
</dbReference>
<dbReference type="EMBL" id="JAGGJB010000004">
    <property type="protein sequence ID" value="MDN7124982.1"/>
    <property type="molecule type" value="Genomic_DNA"/>
</dbReference>
<evidence type="ECO:0000313" key="4">
    <source>
        <dbReference type="Proteomes" id="UP001169491"/>
    </source>
</evidence>